<proteinExistence type="predicted"/>
<dbReference type="AlphaFoldDB" id="A0A2J6X475"/>
<organism evidence="1 2">
    <name type="scientific">Caldisericum exile</name>
    <dbReference type="NCBI Taxonomy" id="693075"/>
    <lineage>
        <taxon>Bacteria</taxon>
        <taxon>Pseudomonadati</taxon>
        <taxon>Caldisericota/Cryosericota group</taxon>
        <taxon>Caldisericota</taxon>
        <taxon>Caldisericia</taxon>
        <taxon>Caldisericales</taxon>
        <taxon>Caldisericaceae</taxon>
        <taxon>Caldisericum</taxon>
    </lineage>
</organism>
<dbReference type="EMBL" id="PNIX01000347">
    <property type="protein sequence ID" value="PMP81119.1"/>
    <property type="molecule type" value="Genomic_DNA"/>
</dbReference>
<reference evidence="1 2" key="1">
    <citation type="submission" date="2018-01" db="EMBL/GenBank/DDBJ databases">
        <title>Metagenomic assembled genomes from two thermal pools in the Uzon Caldera, Kamchatka, Russia.</title>
        <authorList>
            <person name="Wilkins L."/>
            <person name="Ettinger C."/>
        </authorList>
    </citation>
    <scope>NUCLEOTIDE SEQUENCE [LARGE SCALE GENOMIC DNA]</scope>
    <source>
        <strain evidence="1">ARK-10</strain>
    </source>
</reference>
<sequence>MKLSAEEKSKLIKISSELLENYKSPRNSQIRKYASLAMQADCYDEFENYIKYQIGRSDQDQLPFLNKTLEKVMEIKKSEPDDSRCLLKIAYLFGVMAREKQYKEKIERGDRR</sequence>
<comment type="caution">
    <text evidence="1">The sequence shown here is derived from an EMBL/GenBank/DDBJ whole genome shotgun (WGS) entry which is preliminary data.</text>
</comment>
<dbReference type="Proteomes" id="UP000236910">
    <property type="component" value="Unassembled WGS sequence"/>
</dbReference>
<evidence type="ECO:0000313" key="1">
    <source>
        <dbReference type="EMBL" id="PMP81119.1"/>
    </source>
</evidence>
<protein>
    <recommendedName>
        <fullName evidence="3">CRISPR type III-B/RAMP module-associated protein Cmr5</fullName>
    </recommendedName>
</protein>
<gene>
    <name evidence="1" type="ORF">C0175_06095</name>
</gene>
<evidence type="ECO:0008006" key="3">
    <source>
        <dbReference type="Google" id="ProtNLM"/>
    </source>
</evidence>
<accession>A0A2J6X475</accession>
<name>A0A2J6X475_9BACT</name>
<evidence type="ECO:0000313" key="2">
    <source>
        <dbReference type="Proteomes" id="UP000236910"/>
    </source>
</evidence>